<gene>
    <name evidence="2" type="ORF">CNEO2_540044</name>
    <name evidence="1" type="ORF">CNEO_10120</name>
</gene>
<dbReference type="Proteomes" id="UP000789738">
    <property type="component" value="Unassembled WGS sequence"/>
</dbReference>
<protein>
    <submittedName>
        <fullName evidence="1">Uncharacterized protein</fullName>
    </submittedName>
</protein>
<dbReference type="RefSeq" id="WP_210885702.1">
    <property type="nucleotide sequence ID" value="NZ_CAKJVE010000001.1"/>
</dbReference>
<proteinExistence type="predicted"/>
<evidence type="ECO:0000313" key="1">
    <source>
        <dbReference type="EMBL" id="CAG9701586.1"/>
    </source>
</evidence>
<sequence length="59" mass="6824">MNVRINNKDFLNSLSGLMNWNLEEEGYRILGEWYDSEKAMLIDLTKATVIGEKDNESVD</sequence>
<organism evidence="1 3">
    <name type="scientific">Clostridium neonatale</name>
    <dbReference type="NCBI Taxonomy" id="137838"/>
    <lineage>
        <taxon>Bacteria</taxon>
        <taxon>Bacillati</taxon>
        <taxon>Bacillota</taxon>
        <taxon>Clostridia</taxon>
        <taxon>Eubacteriales</taxon>
        <taxon>Clostridiaceae</taxon>
        <taxon>Clostridium</taxon>
    </lineage>
</organism>
<name>A0AA86JAQ2_9CLOT</name>
<dbReference type="AlphaFoldDB" id="A0AA86JAQ2"/>
<comment type="caution">
    <text evidence="1">The sequence shown here is derived from an EMBL/GenBank/DDBJ whole genome shotgun (WGS) entry which is preliminary data.</text>
</comment>
<evidence type="ECO:0000313" key="2">
    <source>
        <dbReference type="EMBL" id="CAI3653985.1"/>
    </source>
</evidence>
<dbReference type="EMBL" id="CAKJVE010000001">
    <property type="protein sequence ID" value="CAG9701586.1"/>
    <property type="molecule type" value="Genomic_DNA"/>
</dbReference>
<reference evidence="1" key="1">
    <citation type="submission" date="2021-10" db="EMBL/GenBank/DDBJ databases">
        <authorList>
            <person name="Mesa V."/>
        </authorList>
    </citation>
    <scope>NUCLEOTIDE SEQUENCE</scope>
    <source>
        <strain evidence="1">CC3_PB</strain>
    </source>
</reference>
<accession>A0AA86JAQ2</accession>
<dbReference type="EMBL" id="CAMTCP010000253">
    <property type="protein sequence ID" value="CAI3653985.1"/>
    <property type="molecule type" value="Genomic_DNA"/>
</dbReference>
<evidence type="ECO:0000313" key="3">
    <source>
        <dbReference type="Proteomes" id="UP000789738"/>
    </source>
</evidence>
<reference evidence="2" key="2">
    <citation type="submission" date="2022-10" db="EMBL/GenBank/DDBJ databases">
        <authorList>
            <person name="Aires J."/>
            <person name="Mesa V."/>
        </authorList>
    </citation>
    <scope>NUCLEOTIDE SEQUENCE</scope>
    <source>
        <strain evidence="2">Clostridium neonatale JD116</strain>
    </source>
</reference>
<dbReference type="Proteomes" id="UP001189143">
    <property type="component" value="Unassembled WGS sequence"/>
</dbReference>